<keyword evidence="7 9" id="KW-0539">Nucleus</keyword>
<evidence type="ECO:0000256" key="11">
    <source>
        <dbReference type="SAM" id="MobiDB-lite"/>
    </source>
</evidence>
<dbReference type="Pfam" id="PF07544">
    <property type="entry name" value="Med9"/>
    <property type="match status" value="1"/>
</dbReference>
<evidence type="ECO:0000256" key="7">
    <source>
        <dbReference type="ARBA" id="ARBA00023242"/>
    </source>
</evidence>
<protein>
    <recommendedName>
        <fullName evidence="9">Mediator of RNA polymerase II transcription subunit 9</fullName>
    </recommendedName>
    <alternativeName>
        <fullName evidence="9">Mediator complex subunit 9</fullName>
    </alternativeName>
</protein>
<reference evidence="12" key="1">
    <citation type="journal article" date="2020" name="Stud. Mycol.">
        <title>101 Dothideomycetes genomes: a test case for predicting lifestyles and emergence of pathogens.</title>
        <authorList>
            <person name="Haridas S."/>
            <person name="Albert R."/>
            <person name="Binder M."/>
            <person name="Bloem J."/>
            <person name="Labutti K."/>
            <person name="Salamov A."/>
            <person name="Andreopoulos B."/>
            <person name="Baker S."/>
            <person name="Barry K."/>
            <person name="Bills G."/>
            <person name="Bluhm B."/>
            <person name="Cannon C."/>
            <person name="Castanera R."/>
            <person name="Culley D."/>
            <person name="Daum C."/>
            <person name="Ezra D."/>
            <person name="Gonzalez J."/>
            <person name="Henrissat B."/>
            <person name="Kuo A."/>
            <person name="Liang C."/>
            <person name="Lipzen A."/>
            <person name="Lutzoni F."/>
            <person name="Magnuson J."/>
            <person name="Mondo S."/>
            <person name="Nolan M."/>
            <person name="Ohm R."/>
            <person name="Pangilinan J."/>
            <person name="Park H.-J."/>
            <person name="Ramirez L."/>
            <person name="Alfaro M."/>
            <person name="Sun H."/>
            <person name="Tritt A."/>
            <person name="Yoshinaga Y."/>
            <person name="Zwiers L.-H."/>
            <person name="Turgeon B."/>
            <person name="Goodwin S."/>
            <person name="Spatafora J."/>
            <person name="Crous P."/>
            <person name="Grigoriev I."/>
        </authorList>
    </citation>
    <scope>NUCLEOTIDE SEQUENCE</scope>
    <source>
        <strain evidence="12">CBS 121739</strain>
    </source>
</reference>
<dbReference type="EMBL" id="ML996572">
    <property type="protein sequence ID" value="KAF2758136.1"/>
    <property type="molecule type" value="Genomic_DNA"/>
</dbReference>
<evidence type="ECO:0000256" key="5">
    <source>
        <dbReference type="ARBA" id="ARBA00023159"/>
    </source>
</evidence>
<evidence type="ECO:0000256" key="4">
    <source>
        <dbReference type="ARBA" id="ARBA00023015"/>
    </source>
</evidence>
<keyword evidence="6 9" id="KW-0804">Transcription</keyword>
<keyword evidence="13" id="KW-1185">Reference proteome</keyword>
<name>A0A6A6W8C0_9PEZI</name>
<evidence type="ECO:0000256" key="8">
    <source>
        <dbReference type="ARBA" id="ARBA00025687"/>
    </source>
</evidence>
<dbReference type="Gene3D" id="6.10.280.10">
    <property type="entry name" value="Mediator complex, subunit Med21"/>
    <property type="match status" value="1"/>
</dbReference>
<proteinExistence type="inferred from homology"/>
<feature type="coiled-coil region" evidence="10">
    <location>
        <begin position="102"/>
        <end position="136"/>
    </location>
</feature>
<comment type="subcellular location">
    <subcellularLocation>
        <location evidence="1 9">Nucleus</location>
    </subcellularLocation>
</comment>
<dbReference type="AlphaFoldDB" id="A0A6A6W8C0"/>
<dbReference type="GO" id="GO:0016592">
    <property type="term" value="C:mediator complex"/>
    <property type="evidence" value="ECO:0007669"/>
    <property type="project" value="InterPro"/>
</dbReference>
<evidence type="ECO:0000313" key="13">
    <source>
        <dbReference type="Proteomes" id="UP000799437"/>
    </source>
</evidence>
<dbReference type="GO" id="GO:0003712">
    <property type="term" value="F:transcription coregulator activity"/>
    <property type="evidence" value="ECO:0007669"/>
    <property type="project" value="InterPro"/>
</dbReference>
<comment type="subunit">
    <text evidence="3 9">Component of the Mediator complex.</text>
</comment>
<evidence type="ECO:0000256" key="9">
    <source>
        <dbReference type="RuleBase" id="RU364145"/>
    </source>
</evidence>
<accession>A0A6A6W8C0</accession>
<evidence type="ECO:0000256" key="3">
    <source>
        <dbReference type="ARBA" id="ARBA00011837"/>
    </source>
</evidence>
<feature type="compositionally biased region" description="Low complexity" evidence="11">
    <location>
        <begin position="1"/>
        <end position="15"/>
    </location>
</feature>
<dbReference type="GO" id="GO:0006357">
    <property type="term" value="P:regulation of transcription by RNA polymerase II"/>
    <property type="evidence" value="ECO:0007669"/>
    <property type="project" value="InterPro"/>
</dbReference>
<evidence type="ECO:0000256" key="1">
    <source>
        <dbReference type="ARBA" id="ARBA00004123"/>
    </source>
</evidence>
<dbReference type="InterPro" id="IPR011425">
    <property type="entry name" value="Med9"/>
</dbReference>
<gene>
    <name evidence="9" type="primary">MED9</name>
    <name evidence="12" type="ORF">EJ05DRAFT_378671</name>
</gene>
<organism evidence="12 13">
    <name type="scientific">Pseudovirgaria hyperparasitica</name>
    <dbReference type="NCBI Taxonomy" id="470096"/>
    <lineage>
        <taxon>Eukaryota</taxon>
        <taxon>Fungi</taxon>
        <taxon>Dikarya</taxon>
        <taxon>Ascomycota</taxon>
        <taxon>Pezizomycotina</taxon>
        <taxon>Dothideomycetes</taxon>
        <taxon>Dothideomycetes incertae sedis</taxon>
        <taxon>Acrospermales</taxon>
        <taxon>Acrospermaceae</taxon>
        <taxon>Pseudovirgaria</taxon>
    </lineage>
</organism>
<sequence>MSASSPSTPAVATQSRYPTEPPAAGTITAPPQLPQPGTFDILPELHALLARLLLPHSAAAPGTLDGDTTNDESQPLEIQDLSATATALKVSIQKARHSVKGLPDMERSIEEQEEEIQELEAEVERLRGVLRSVAVATGVTGK</sequence>
<evidence type="ECO:0000313" key="12">
    <source>
        <dbReference type="EMBL" id="KAF2758136.1"/>
    </source>
</evidence>
<dbReference type="SUPFAM" id="SSF140718">
    <property type="entry name" value="Mediator hinge subcomplex-like"/>
    <property type="match status" value="1"/>
</dbReference>
<comment type="function">
    <text evidence="8 9">Component of the Mediator complex, a coactivator involved in the regulated transcription of nearly all RNA polymerase II-dependent genes. Mediator functions as a bridge to convey information from gene-specific regulatory proteins to the basal RNA polymerase II transcription machinery. Mediator is recruited to promoters by direct interactions with regulatory proteins and serves as a scaffold for the assembly of a functional preinitiation complex with RNA polymerase II and the general transcription factors.</text>
</comment>
<dbReference type="InterPro" id="IPR037212">
    <property type="entry name" value="Med7/Med21-like"/>
</dbReference>
<evidence type="ECO:0000256" key="2">
    <source>
        <dbReference type="ARBA" id="ARBA00008089"/>
    </source>
</evidence>
<keyword evidence="10" id="KW-0175">Coiled coil</keyword>
<dbReference type="Proteomes" id="UP000799437">
    <property type="component" value="Unassembled WGS sequence"/>
</dbReference>
<keyword evidence="4 9" id="KW-0805">Transcription regulation</keyword>
<keyword evidence="5 9" id="KW-0010">Activator</keyword>
<comment type="similarity">
    <text evidence="2 9">Belongs to the Mediator complex subunit 9 family.</text>
</comment>
<dbReference type="OrthoDB" id="5414694at2759"/>
<evidence type="ECO:0000256" key="6">
    <source>
        <dbReference type="ARBA" id="ARBA00023163"/>
    </source>
</evidence>
<evidence type="ECO:0000256" key="10">
    <source>
        <dbReference type="SAM" id="Coils"/>
    </source>
</evidence>
<feature type="region of interest" description="Disordered" evidence="11">
    <location>
        <begin position="1"/>
        <end position="34"/>
    </location>
</feature>